<dbReference type="CDD" id="cd16894">
    <property type="entry name" value="MltD-like"/>
    <property type="match status" value="1"/>
</dbReference>
<proteinExistence type="predicted"/>
<dbReference type="Gene3D" id="3.10.350.10">
    <property type="entry name" value="LysM domain"/>
    <property type="match status" value="1"/>
</dbReference>
<comment type="caution">
    <text evidence="3">The sequence shown here is derived from an EMBL/GenBank/DDBJ whole genome shotgun (WGS) entry which is preliminary data.</text>
</comment>
<dbReference type="SUPFAM" id="SSF54106">
    <property type="entry name" value="LysM domain"/>
    <property type="match status" value="1"/>
</dbReference>
<dbReference type="Gene3D" id="1.10.530.10">
    <property type="match status" value="1"/>
</dbReference>
<dbReference type="Pfam" id="PF01476">
    <property type="entry name" value="LysM"/>
    <property type="match status" value="1"/>
</dbReference>
<dbReference type="eggNOG" id="COG1388">
    <property type="taxonomic scope" value="Bacteria"/>
</dbReference>
<evidence type="ECO:0000256" key="1">
    <source>
        <dbReference type="SAM" id="MobiDB-lite"/>
    </source>
</evidence>
<dbReference type="OrthoDB" id="9815002at2"/>
<dbReference type="InterPro" id="IPR023346">
    <property type="entry name" value="Lysozyme-like_dom_sf"/>
</dbReference>
<dbReference type="InterPro" id="IPR036779">
    <property type="entry name" value="LysM_dom_sf"/>
</dbReference>
<dbReference type="Pfam" id="PF01464">
    <property type="entry name" value="SLT"/>
    <property type="match status" value="1"/>
</dbReference>
<dbReference type="SMART" id="SM00257">
    <property type="entry name" value="LysM"/>
    <property type="match status" value="1"/>
</dbReference>
<dbReference type="InterPro" id="IPR018392">
    <property type="entry name" value="LysM"/>
</dbReference>
<dbReference type="SUPFAM" id="SSF53955">
    <property type="entry name" value="Lysozyme-like"/>
    <property type="match status" value="1"/>
</dbReference>
<protein>
    <recommendedName>
        <fullName evidence="2">LysM domain-containing protein</fullName>
    </recommendedName>
</protein>
<dbReference type="AlphaFoldDB" id="A0A091B7F3"/>
<evidence type="ECO:0000259" key="2">
    <source>
        <dbReference type="PROSITE" id="PS51782"/>
    </source>
</evidence>
<reference evidence="3 4" key="1">
    <citation type="submission" date="2013-09" db="EMBL/GenBank/DDBJ databases">
        <title>Genome sequencing of Arenimonas metalli.</title>
        <authorList>
            <person name="Chen F."/>
            <person name="Wang G."/>
        </authorList>
    </citation>
    <scope>NUCLEOTIDE SEQUENCE [LARGE SCALE GENOMIC DNA]</scope>
    <source>
        <strain evidence="3 4">CF5-1</strain>
    </source>
</reference>
<feature type="domain" description="LysM" evidence="2">
    <location>
        <begin position="352"/>
        <end position="396"/>
    </location>
</feature>
<dbReference type="eggNOG" id="COG0741">
    <property type="taxonomic scope" value="Bacteria"/>
</dbReference>
<name>A0A091B7F3_9GAMM</name>
<dbReference type="PATRIC" id="fig|1384056.3.peg.444"/>
<feature type="region of interest" description="Disordered" evidence="1">
    <location>
        <begin position="331"/>
        <end position="356"/>
    </location>
</feature>
<evidence type="ECO:0000313" key="3">
    <source>
        <dbReference type="EMBL" id="KFN47671.1"/>
    </source>
</evidence>
<gene>
    <name evidence="3" type="ORF">N787_07915</name>
</gene>
<dbReference type="STRING" id="1384056.N787_07915"/>
<sequence>MKPDRLALALALVLLAACQPNVRPDPLEPEEPATPVKVAPDAATPRTPPPAPAEVVLPDPIDTGAEVFDRMRARFSAPICVKGEHNRAWRKRYAGHPASFARHVEQILPLMGYVVEEIERRDLPGEFALLPIVESWYRPAAIGPGGPAGMWQMIASTARNHGIRIQPGYDGRLSPVESTDAALDYLETLDGLFDGEWRAMAMGYNAGEYRILRAFRNSGDQRVSGESRLPRGLSNTTYDYVAKLHALACLFEKPERHNLVLPREARFTPLVRVSLPAGVASLDQAAMRLGVDASALRTLNPAYRQGRVAAGVPRDVLAPATALARLAQAGTVDAGGDPASPETGATHGDAGRVHEVRRGDTLSRIAARYGVPLRELFDLNGLTGRSILRPGQVIRIDP</sequence>
<accession>A0A091B7F3</accession>
<feature type="region of interest" description="Disordered" evidence="1">
    <location>
        <begin position="24"/>
        <end position="52"/>
    </location>
</feature>
<evidence type="ECO:0000313" key="4">
    <source>
        <dbReference type="Proteomes" id="UP000029393"/>
    </source>
</evidence>
<dbReference type="PROSITE" id="PS51782">
    <property type="entry name" value="LYSM"/>
    <property type="match status" value="1"/>
</dbReference>
<organism evidence="3 4">
    <name type="scientific">Arenimonas metalli CF5-1</name>
    <dbReference type="NCBI Taxonomy" id="1384056"/>
    <lineage>
        <taxon>Bacteria</taxon>
        <taxon>Pseudomonadati</taxon>
        <taxon>Pseudomonadota</taxon>
        <taxon>Gammaproteobacteria</taxon>
        <taxon>Lysobacterales</taxon>
        <taxon>Lysobacteraceae</taxon>
        <taxon>Arenimonas</taxon>
    </lineage>
</organism>
<dbReference type="RefSeq" id="WP_052575052.1">
    <property type="nucleotide sequence ID" value="NZ_AVCK01000008.1"/>
</dbReference>
<dbReference type="EMBL" id="AVCK01000008">
    <property type="protein sequence ID" value="KFN47671.1"/>
    <property type="molecule type" value="Genomic_DNA"/>
</dbReference>
<dbReference type="Proteomes" id="UP000029393">
    <property type="component" value="Unassembled WGS sequence"/>
</dbReference>
<keyword evidence="4" id="KW-1185">Reference proteome</keyword>
<dbReference type="InterPro" id="IPR008258">
    <property type="entry name" value="Transglycosylase_SLT_dom_1"/>
</dbReference>
<dbReference type="PROSITE" id="PS51257">
    <property type="entry name" value="PROKAR_LIPOPROTEIN"/>
    <property type="match status" value="1"/>
</dbReference>
<dbReference type="CDD" id="cd00118">
    <property type="entry name" value="LysM"/>
    <property type="match status" value="1"/>
</dbReference>